<keyword evidence="10" id="KW-0418">Kinase</keyword>
<dbReference type="Gene3D" id="2.10.50.10">
    <property type="entry name" value="Tumor Necrosis Factor Receptor, subunit A, domain 2"/>
    <property type="match status" value="1"/>
</dbReference>
<keyword evidence="19" id="KW-1015">Disulfide bond</keyword>
<dbReference type="InterPro" id="IPR008266">
    <property type="entry name" value="Tyr_kinase_AS"/>
</dbReference>
<evidence type="ECO:0000256" key="4">
    <source>
        <dbReference type="ARBA" id="ARBA00022553"/>
    </source>
</evidence>
<dbReference type="InterPro" id="IPR027936">
    <property type="entry name" value="Eph_TM"/>
</dbReference>
<dbReference type="GO" id="GO:0030425">
    <property type="term" value="C:dendrite"/>
    <property type="evidence" value="ECO:0007669"/>
    <property type="project" value="TreeGrafter"/>
</dbReference>
<evidence type="ECO:0000256" key="20">
    <source>
        <dbReference type="PROSITE-ProRule" id="PRU10141"/>
    </source>
</evidence>
<feature type="domain" description="SAM" evidence="24">
    <location>
        <begin position="1004"/>
        <end position="1068"/>
    </location>
</feature>
<dbReference type="OrthoDB" id="4062651at2759"/>
<dbReference type="FunFam" id="2.60.40.10:FF:001638">
    <property type="entry name" value="Eph receptor tyrosine kinase"/>
    <property type="match status" value="1"/>
</dbReference>
<dbReference type="InterPro" id="IPR001090">
    <property type="entry name" value="Ephrin_rcpt_lig-bd_dom"/>
</dbReference>
<dbReference type="FunFam" id="2.10.50.10:FF:000001">
    <property type="entry name" value="Ephrin type-A receptor 5"/>
    <property type="match status" value="1"/>
</dbReference>
<evidence type="ECO:0000256" key="7">
    <source>
        <dbReference type="ARBA" id="ARBA00022729"/>
    </source>
</evidence>
<feature type="transmembrane region" description="Helical" evidence="22">
    <location>
        <begin position="597"/>
        <end position="620"/>
    </location>
</feature>
<dbReference type="InterPro" id="IPR001660">
    <property type="entry name" value="SAM"/>
</dbReference>
<dbReference type="CDD" id="cd09488">
    <property type="entry name" value="SAM_EPH-R"/>
    <property type="match status" value="1"/>
</dbReference>
<evidence type="ECO:0000256" key="21">
    <source>
        <dbReference type="SAM" id="MobiDB-lite"/>
    </source>
</evidence>
<evidence type="ECO:0000256" key="17">
    <source>
        <dbReference type="PIRSR" id="PIRSR000666-1"/>
    </source>
</evidence>
<evidence type="ECO:0000256" key="18">
    <source>
        <dbReference type="PIRSR" id="PIRSR000666-2"/>
    </source>
</evidence>
<dbReference type="InterPro" id="IPR009030">
    <property type="entry name" value="Growth_fac_rcpt_cys_sf"/>
</dbReference>
<keyword evidence="5" id="KW-0808">Transferase</keyword>
<dbReference type="Pfam" id="PF01404">
    <property type="entry name" value="Ephrin_lbd"/>
    <property type="match status" value="1"/>
</dbReference>
<dbReference type="AlphaFoldDB" id="A0A8R2NQF1"/>
<dbReference type="SUPFAM" id="SSF49265">
    <property type="entry name" value="Fibronectin type III"/>
    <property type="match status" value="1"/>
</dbReference>
<dbReference type="Gene3D" id="2.60.120.260">
    <property type="entry name" value="Galactose-binding domain-like"/>
    <property type="match status" value="1"/>
</dbReference>
<proteinExistence type="predicted"/>
<evidence type="ECO:0000256" key="1">
    <source>
        <dbReference type="ARBA" id="ARBA00004251"/>
    </source>
</evidence>
<dbReference type="Gene3D" id="2.60.40.10">
    <property type="entry name" value="Immunoglobulins"/>
    <property type="match status" value="2"/>
</dbReference>
<dbReference type="FunFam" id="2.60.120.260:FF:000089">
    <property type="entry name" value="Eph receptor tyrosine kinase"/>
    <property type="match status" value="1"/>
</dbReference>
<dbReference type="CDD" id="cd00063">
    <property type="entry name" value="FN3"/>
    <property type="match status" value="2"/>
</dbReference>
<keyword evidence="16" id="KW-0325">Glycoprotein</keyword>
<dbReference type="Gene3D" id="2.60.40.1770">
    <property type="entry name" value="ephrin a2 ectodomain"/>
    <property type="match status" value="1"/>
</dbReference>
<dbReference type="InterPro" id="IPR003961">
    <property type="entry name" value="FN3_dom"/>
</dbReference>
<keyword evidence="7" id="KW-0732">Signal</keyword>
<evidence type="ECO:0000256" key="5">
    <source>
        <dbReference type="ARBA" id="ARBA00022679"/>
    </source>
</evidence>
<dbReference type="Pfam" id="PF00041">
    <property type="entry name" value="fn3"/>
    <property type="match status" value="2"/>
</dbReference>
<dbReference type="InterPro" id="IPR036116">
    <property type="entry name" value="FN3_sf"/>
</dbReference>
<feature type="domain" description="Protein kinase" evidence="23">
    <location>
        <begin position="710"/>
        <end position="978"/>
    </location>
</feature>
<keyword evidence="13 22" id="KW-0472">Membrane</keyword>
<evidence type="ECO:0000256" key="16">
    <source>
        <dbReference type="ARBA" id="ARBA00023180"/>
    </source>
</evidence>
<keyword evidence="15" id="KW-0675">Receptor</keyword>
<dbReference type="Pfam" id="PF25599">
    <property type="entry name" value="Ephrin_CRD"/>
    <property type="match status" value="1"/>
</dbReference>
<dbReference type="Gene3D" id="1.10.510.10">
    <property type="entry name" value="Transferase(Phosphotransferase) domain 1"/>
    <property type="match status" value="1"/>
</dbReference>
<keyword evidence="8" id="KW-0677">Repeat</keyword>
<dbReference type="GO" id="GO:0005524">
    <property type="term" value="F:ATP binding"/>
    <property type="evidence" value="ECO:0007669"/>
    <property type="project" value="UniProtKB-UniRule"/>
</dbReference>
<dbReference type="Pfam" id="PF14575">
    <property type="entry name" value="EphA2_TM"/>
    <property type="match status" value="1"/>
</dbReference>
<dbReference type="PROSITE" id="PS50011">
    <property type="entry name" value="PROTEIN_KINASE_DOM"/>
    <property type="match status" value="1"/>
</dbReference>
<dbReference type="PROSITE" id="PS50853">
    <property type="entry name" value="FN3"/>
    <property type="match status" value="2"/>
</dbReference>
<evidence type="ECO:0000256" key="13">
    <source>
        <dbReference type="ARBA" id="ARBA00023136"/>
    </source>
</evidence>
<evidence type="ECO:0000259" key="25">
    <source>
        <dbReference type="PROSITE" id="PS50853"/>
    </source>
</evidence>
<dbReference type="SMART" id="SM01411">
    <property type="entry name" value="Ephrin_rec_like"/>
    <property type="match status" value="1"/>
</dbReference>
<dbReference type="Gene3D" id="3.30.200.20">
    <property type="entry name" value="Phosphorylase Kinase, domain 1"/>
    <property type="match status" value="1"/>
</dbReference>
<dbReference type="EnsemblMetazoa" id="XM_029488181.1">
    <property type="protein sequence ID" value="XP_029344041.1"/>
    <property type="gene ID" value="LOC100166161"/>
</dbReference>
<keyword evidence="3" id="KW-1003">Cell membrane</keyword>
<evidence type="ECO:0000256" key="15">
    <source>
        <dbReference type="ARBA" id="ARBA00023170"/>
    </source>
</evidence>
<dbReference type="CDD" id="cd10319">
    <property type="entry name" value="EphR_LBD"/>
    <property type="match status" value="1"/>
</dbReference>
<feature type="active site" description="Proton acceptor" evidence="17">
    <location>
        <position position="837"/>
    </location>
</feature>
<dbReference type="SMART" id="SM00454">
    <property type="entry name" value="SAM"/>
    <property type="match status" value="1"/>
</dbReference>
<keyword evidence="4" id="KW-0597">Phosphoprotein</keyword>
<keyword evidence="11 18" id="KW-0067">ATP-binding</keyword>
<reference evidence="27" key="2">
    <citation type="submission" date="2022-06" db="UniProtKB">
        <authorList>
            <consortium name="EnsemblMetazoa"/>
        </authorList>
    </citation>
    <scope>IDENTIFICATION</scope>
</reference>
<dbReference type="SMART" id="SM00219">
    <property type="entry name" value="TyrKc"/>
    <property type="match status" value="1"/>
</dbReference>
<dbReference type="FunFam" id="3.30.200.20:FF:000143">
    <property type="entry name" value="Ephrin type-B receptor 6"/>
    <property type="match status" value="1"/>
</dbReference>
<dbReference type="EC" id="2.7.10.1" evidence="2"/>
<feature type="domain" description="Fibronectin type-III" evidence="25">
    <location>
        <begin position="465"/>
        <end position="563"/>
    </location>
</feature>
<dbReference type="SMART" id="SM00060">
    <property type="entry name" value="FN3"/>
    <property type="match status" value="2"/>
</dbReference>
<evidence type="ECO:0000313" key="28">
    <source>
        <dbReference type="Proteomes" id="UP000007819"/>
    </source>
</evidence>
<comment type="subcellular location">
    <subcellularLocation>
        <location evidence="1">Cell membrane</location>
        <topology evidence="1">Single-pass type I membrane protein</topology>
    </subcellularLocation>
</comment>
<dbReference type="GO" id="GO:0007411">
    <property type="term" value="P:axon guidance"/>
    <property type="evidence" value="ECO:0007669"/>
    <property type="project" value="TreeGrafter"/>
</dbReference>
<evidence type="ECO:0000259" key="26">
    <source>
        <dbReference type="PROSITE" id="PS51550"/>
    </source>
</evidence>
<dbReference type="FunFam" id="1.10.150.50:FF:000001">
    <property type="entry name" value="Ephrin type-A receptor 5"/>
    <property type="match status" value="1"/>
</dbReference>
<dbReference type="Gene3D" id="1.10.150.50">
    <property type="entry name" value="Transcription Factor, Ets-1"/>
    <property type="match status" value="1"/>
</dbReference>
<protein>
    <recommendedName>
        <fullName evidence="2">receptor protein-tyrosine kinase</fullName>
        <ecNumber evidence="2">2.7.10.1</ecNumber>
    </recommendedName>
</protein>
<reference evidence="28" key="1">
    <citation type="submission" date="2010-06" db="EMBL/GenBank/DDBJ databases">
        <authorList>
            <person name="Jiang H."/>
            <person name="Abraham K."/>
            <person name="Ali S."/>
            <person name="Alsbrooks S.L."/>
            <person name="Anim B.N."/>
            <person name="Anosike U.S."/>
            <person name="Attaway T."/>
            <person name="Bandaranaike D.P."/>
            <person name="Battles P.K."/>
            <person name="Bell S.N."/>
            <person name="Bell A.V."/>
            <person name="Beltran B."/>
            <person name="Bickham C."/>
            <person name="Bustamante Y."/>
            <person name="Caleb T."/>
            <person name="Canada A."/>
            <person name="Cardenas V."/>
            <person name="Carter K."/>
            <person name="Chacko J."/>
            <person name="Chandrabose M.N."/>
            <person name="Chavez D."/>
            <person name="Chavez A."/>
            <person name="Chen L."/>
            <person name="Chu H.-S."/>
            <person name="Claassen K.J."/>
            <person name="Cockrell R."/>
            <person name="Collins M."/>
            <person name="Cooper J.A."/>
            <person name="Cree A."/>
            <person name="Curry S.M."/>
            <person name="Da Y."/>
            <person name="Dao M.D."/>
            <person name="Das B."/>
            <person name="Davila M.-L."/>
            <person name="Davy-Carroll L."/>
            <person name="Denson S."/>
            <person name="Dinh H."/>
            <person name="Ebong V.E."/>
            <person name="Edwards J.R."/>
            <person name="Egan A."/>
            <person name="El-Daye J."/>
            <person name="Escobedo L."/>
            <person name="Fernandez S."/>
            <person name="Fernando P.R."/>
            <person name="Flagg N."/>
            <person name="Forbes L.D."/>
            <person name="Fowler R.G."/>
            <person name="Fu Q."/>
            <person name="Gabisi R.A."/>
            <person name="Ganer J."/>
            <person name="Garbino Pronczuk A."/>
            <person name="Garcia R.M."/>
            <person name="Garner T."/>
            <person name="Garrett T.E."/>
            <person name="Gonzalez D.A."/>
            <person name="Hamid H."/>
            <person name="Hawkins E.S."/>
            <person name="Hirani K."/>
            <person name="Hogues M.E."/>
            <person name="Hollins B."/>
            <person name="Hsiao C.-H."/>
            <person name="Jabil R."/>
            <person name="James M.L."/>
            <person name="Jhangiani S.N."/>
            <person name="Johnson B."/>
            <person name="Johnson Q."/>
            <person name="Joshi V."/>
            <person name="Kalu J.B."/>
            <person name="Kam C."/>
            <person name="Kashfia A."/>
            <person name="Keebler J."/>
            <person name="Kisamo H."/>
            <person name="Kovar C.L."/>
            <person name="Lago L.A."/>
            <person name="Lai C.-Y."/>
            <person name="Laidlaw J."/>
            <person name="Lara F."/>
            <person name="Le T.-K."/>
            <person name="Lee S.L."/>
            <person name="Legall F.H."/>
            <person name="Lemon S.J."/>
            <person name="Lewis L.R."/>
            <person name="Li B."/>
            <person name="Liu Y."/>
            <person name="Liu Y.-S."/>
            <person name="Lopez J."/>
            <person name="Lozado R.J."/>
            <person name="Lu J."/>
            <person name="Madu R.C."/>
            <person name="Maheshwari M."/>
            <person name="Maheshwari R."/>
            <person name="Malloy K."/>
            <person name="Martinez E."/>
            <person name="Mathew T."/>
            <person name="Mercado I.C."/>
            <person name="Mercado C."/>
            <person name="Meyer B."/>
            <person name="Montgomery K."/>
            <person name="Morgan M.B."/>
            <person name="Munidasa M."/>
            <person name="Nazareth L.V."/>
            <person name="Nelson J."/>
            <person name="Ng B.M."/>
            <person name="Nguyen N.B."/>
            <person name="Nguyen P.Q."/>
            <person name="Nguyen T."/>
            <person name="Obregon M."/>
            <person name="Okwuonu G.O."/>
            <person name="Onwere C.G."/>
            <person name="Orozco G."/>
            <person name="Parra A."/>
            <person name="Patel S."/>
            <person name="Patil S."/>
            <person name="Perez A."/>
            <person name="Perez Y."/>
            <person name="Pham C."/>
            <person name="Primus E.L."/>
            <person name="Pu L.-L."/>
            <person name="Puazo M."/>
            <person name="Qin X."/>
            <person name="Quiroz J.B."/>
            <person name="Reese J."/>
            <person name="Richards S."/>
            <person name="Rives C.M."/>
            <person name="Robberts R."/>
            <person name="Ruiz S.J."/>
            <person name="Ruiz M.J."/>
            <person name="Santibanez J."/>
            <person name="Schneider B.W."/>
            <person name="Sisson I."/>
            <person name="Smith M."/>
            <person name="Sodergren E."/>
            <person name="Song X.-Z."/>
            <person name="Song B.B."/>
            <person name="Summersgill H."/>
            <person name="Thelus R."/>
            <person name="Thornton R.D."/>
            <person name="Trejos Z.Y."/>
            <person name="Usmani K."/>
            <person name="Vattathil S."/>
            <person name="Villasana D."/>
            <person name="Walker D.L."/>
            <person name="Wang S."/>
            <person name="Wang K."/>
            <person name="White C.S."/>
            <person name="Williams A.C."/>
            <person name="Williamson J."/>
            <person name="Wilson K."/>
            <person name="Woghiren I.O."/>
            <person name="Woodworth J.R."/>
            <person name="Worley K.C."/>
            <person name="Wright R.A."/>
            <person name="Wu W."/>
            <person name="Young L."/>
            <person name="Zhang L."/>
            <person name="Zhang J."/>
            <person name="Zhu Y."/>
            <person name="Muzny D.M."/>
            <person name="Weinstock G."/>
            <person name="Gibbs R.A."/>
        </authorList>
    </citation>
    <scope>NUCLEOTIDE SEQUENCE [LARGE SCALE GENOMIC DNA]</scope>
    <source>
        <strain evidence="28">LSR1</strain>
    </source>
</reference>
<feature type="disulfide bond" evidence="19">
    <location>
        <begin position="100"/>
        <end position="216"/>
    </location>
</feature>
<dbReference type="PRINTS" id="PR00109">
    <property type="entry name" value="TYRKINASE"/>
</dbReference>
<dbReference type="InterPro" id="IPR008979">
    <property type="entry name" value="Galactose-bd-like_sf"/>
</dbReference>
<dbReference type="PANTHER" id="PTHR46877:SF14">
    <property type="entry name" value="RECEPTOR PROTEIN-TYROSINE KINASE"/>
    <property type="match status" value="1"/>
</dbReference>
<evidence type="ECO:0000313" key="27">
    <source>
        <dbReference type="EnsemblMetazoa" id="XP_029344041.1"/>
    </source>
</evidence>
<evidence type="ECO:0000259" key="24">
    <source>
        <dbReference type="PROSITE" id="PS50105"/>
    </source>
</evidence>
<evidence type="ECO:0000256" key="8">
    <source>
        <dbReference type="ARBA" id="ARBA00022737"/>
    </source>
</evidence>
<dbReference type="InterPro" id="IPR000719">
    <property type="entry name" value="Prot_kinase_dom"/>
</dbReference>
<evidence type="ECO:0000256" key="6">
    <source>
        <dbReference type="ARBA" id="ARBA00022692"/>
    </source>
</evidence>
<dbReference type="InterPro" id="IPR017441">
    <property type="entry name" value="Protein_kinase_ATP_BS"/>
</dbReference>
<dbReference type="GO" id="GO:0005886">
    <property type="term" value="C:plasma membrane"/>
    <property type="evidence" value="ECO:0007669"/>
    <property type="project" value="UniProtKB-SubCell"/>
</dbReference>
<feature type="domain" description="Fibronectin type-III" evidence="25">
    <location>
        <begin position="360"/>
        <end position="459"/>
    </location>
</feature>
<dbReference type="PIRSF" id="PIRSF000666">
    <property type="entry name" value="TyrPK_ephrin_receptor"/>
    <property type="match status" value="1"/>
</dbReference>
<dbReference type="SUPFAM" id="SSF47769">
    <property type="entry name" value="SAM/Pointed domain"/>
    <property type="match status" value="1"/>
</dbReference>
<evidence type="ECO:0000256" key="10">
    <source>
        <dbReference type="ARBA" id="ARBA00022777"/>
    </source>
</evidence>
<organism evidence="27 28">
    <name type="scientific">Acyrthosiphon pisum</name>
    <name type="common">Pea aphid</name>
    <dbReference type="NCBI Taxonomy" id="7029"/>
    <lineage>
        <taxon>Eukaryota</taxon>
        <taxon>Metazoa</taxon>
        <taxon>Ecdysozoa</taxon>
        <taxon>Arthropoda</taxon>
        <taxon>Hexapoda</taxon>
        <taxon>Insecta</taxon>
        <taxon>Pterygota</taxon>
        <taxon>Neoptera</taxon>
        <taxon>Paraneoptera</taxon>
        <taxon>Hemiptera</taxon>
        <taxon>Sternorrhyncha</taxon>
        <taxon>Aphidomorpha</taxon>
        <taxon>Aphidoidea</taxon>
        <taxon>Aphididae</taxon>
        <taxon>Macrosiphini</taxon>
        <taxon>Acyrthosiphon</taxon>
    </lineage>
</organism>
<sequence length="1079" mass="120331">MHKYHQQHHHDDSNHHHHRHNHHYLNRNHRCCLTAVFLLLAVAIVSPGRAEHVVLLDTTTEPSLRWTTYPYGPDANAAGWVEESYINFEKGINWRSYVVCDVTKQNVNNWVWTPFIERGLANLIYIEVKFTIRDCSLFPGYALSCKETFSLLYYEFDVATREPPPWEPDSYKSVGRIAAGEGRFNANNEVVINTETKAVKVTKKGVYFAFRDQGACISIMAVKVYYIVCPEVVINFANFSATPTARELTQIEHATGKCVDNAEVVGGGAPTYLCKGDGKWYLPSGGCKCKAGFEADIEAQTCIICPPGKYKYGVGDDKCQPCPAHSKAPDQGMSECRCNTGYYRSPKDPKSVPCTQPPSAPQNLTVNFVDQSTVTLSWNPPNFLGGRTDIVYRVTCDMCGPSVLFMPNNEVFNDTKITISGLSPVTTYKFHVWAENGVSNLTSSENRQFVDIAVTTTEASVKSASVNNVRVMLVKASEITLSWDPPMASFFDSGDDDAAVEVYEVKFYPRGDESNVSNKLTADRHMVFTALRPKTDYGFQVRAKTAHGWGEYSPTIYKTTGQLLGSGKNTQQQVQRKNGIKDDTAYIGDEDNMEVRIIAGATVAVVVVLVVVIIMTVLFLRSRSNDECNKKQPSDCDTLEYRNGEGLVVTYMHCNLDNPPIVATHTSSMTTPLFTQVGSTTSRSYIDPHTYEDPNQAVKEFAREIDASYITIEAIIGGGEFGDVCRGKLKVLGSPSVEVDVAIKTLKPGSTDKARNDFLTEASIMGQFEHPNVIFLQGVVTRSNPVMIITEYMENGSLDTFLRANDGKFQVLQLVGMLRGIASGMQYLSEMNYVHRDLAARNVLVNAQLVCKIADFGLSREIESTTEGAYTTRFSNFQGGKIPVRWTAPEAIAFRKFTSASDVWSFGIVVWEVMSYGERPYWNWSNQDVIKSIEKGYRLPAPMDCPETIYQLMLDCWQKERTHRPMFMSIVKTLDKLIRCPDTLRRIAQNRSVNPLSSDAPDMTQFGSVNEWLCSIKMARYLDNFEQAGIVSPKAVARLTVADLTALGITLVGHQKKIMNSIQAMRAQFSANLSEGFLV</sequence>
<dbReference type="PROSITE" id="PS50105">
    <property type="entry name" value="SAM_DOMAIN"/>
    <property type="match status" value="1"/>
</dbReference>
<evidence type="ECO:0000256" key="9">
    <source>
        <dbReference type="ARBA" id="ARBA00022741"/>
    </source>
</evidence>
<feature type="binding site" evidence="18">
    <location>
        <begin position="716"/>
        <end position="724"/>
    </location>
    <ligand>
        <name>ATP</name>
        <dbReference type="ChEBI" id="CHEBI:30616"/>
    </ligand>
</feature>
<evidence type="ECO:0000256" key="11">
    <source>
        <dbReference type="ARBA" id="ARBA00022840"/>
    </source>
</evidence>
<evidence type="ECO:0000256" key="22">
    <source>
        <dbReference type="SAM" id="Phobius"/>
    </source>
</evidence>
<keyword evidence="12 22" id="KW-1133">Transmembrane helix</keyword>
<dbReference type="PROSITE" id="PS51550">
    <property type="entry name" value="EPH_LBD"/>
    <property type="match status" value="1"/>
</dbReference>
<dbReference type="Proteomes" id="UP000007819">
    <property type="component" value="Chromosome A1"/>
</dbReference>
<dbReference type="CDD" id="cd05033">
    <property type="entry name" value="PTKc_EphR"/>
    <property type="match status" value="1"/>
</dbReference>
<evidence type="ECO:0000256" key="14">
    <source>
        <dbReference type="ARBA" id="ARBA00023137"/>
    </source>
</evidence>
<dbReference type="Pfam" id="PF00536">
    <property type="entry name" value="SAM_1"/>
    <property type="match status" value="1"/>
</dbReference>
<dbReference type="SUPFAM" id="SSF56112">
    <property type="entry name" value="Protein kinase-like (PK-like)"/>
    <property type="match status" value="1"/>
</dbReference>
<dbReference type="InterPro" id="IPR013783">
    <property type="entry name" value="Ig-like_fold"/>
</dbReference>
<accession>A0A8R2NQF1</accession>
<evidence type="ECO:0000256" key="12">
    <source>
        <dbReference type="ARBA" id="ARBA00022989"/>
    </source>
</evidence>
<evidence type="ECO:0000259" key="23">
    <source>
        <dbReference type="PROSITE" id="PS50011"/>
    </source>
</evidence>
<keyword evidence="6 22" id="KW-0812">Transmembrane</keyword>
<dbReference type="Pfam" id="PF07714">
    <property type="entry name" value="PK_Tyr_Ser-Thr"/>
    <property type="match status" value="1"/>
</dbReference>
<dbReference type="PROSITE" id="PS00107">
    <property type="entry name" value="PROTEIN_KINASE_ATP"/>
    <property type="match status" value="1"/>
</dbReference>
<dbReference type="InterPro" id="IPR001245">
    <property type="entry name" value="Ser-Thr/Tyr_kinase_cat_dom"/>
</dbReference>
<name>A0A8R2NQF1_ACYPI</name>
<dbReference type="PROSITE" id="PS00109">
    <property type="entry name" value="PROTEIN_KINASE_TYR"/>
    <property type="match status" value="1"/>
</dbReference>
<dbReference type="GO" id="GO:0005005">
    <property type="term" value="F:transmembrane-ephrin receptor activity"/>
    <property type="evidence" value="ECO:0007669"/>
    <property type="project" value="TreeGrafter"/>
</dbReference>
<dbReference type="InterPro" id="IPR016257">
    <property type="entry name" value="Tyr_kinase_ephrin_rcpt"/>
</dbReference>
<feature type="disulfide bond" evidence="19">
    <location>
        <begin position="135"/>
        <end position="145"/>
    </location>
</feature>
<evidence type="ECO:0000256" key="19">
    <source>
        <dbReference type="PIRSR" id="PIRSR000666-3"/>
    </source>
</evidence>
<dbReference type="InterPro" id="IPR013761">
    <property type="entry name" value="SAM/pointed_sf"/>
</dbReference>
<dbReference type="PANTHER" id="PTHR46877">
    <property type="entry name" value="EPH RECEPTOR A5"/>
    <property type="match status" value="1"/>
</dbReference>
<dbReference type="InterPro" id="IPR011009">
    <property type="entry name" value="Kinase-like_dom_sf"/>
</dbReference>
<feature type="region of interest" description="Disordered" evidence="21">
    <location>
        <begin position="1"/>
        <end position="20"/>
    </location>
</feature>
<keyword evidence="14" id="KW-0829">Tyrosine-protein kinase</keyword>
<dbReference type="SUPFAM" id="SSF57184">
    <property type="entry name" value="Growth factor receptor domain"/>
    <property type="match status" value="1"/>
</dbReference>
<evidence type="ECO:0000256" key="2">
    <source>
        <dbReference type="ARBA" id="ARBA00011902"/>
    </source>
</evidence>
<feature type="domain" description="Eph LBD" evidence="26">
    <location>
        <begin position="51"/>
        <end position="234"/>
    </location>
</feature>
<dbReference type="SMART" id="SM00615">
    <property type="entry name" value="EPH_lbd"/>
    <property type="match status" value="1"/>
</dbReference>
<dbReference type="SUPFAM" id="SSF49785">
    <property type="entry name" value="Galactose-binding domain-like"/>
    <property type="match status" value="1"/>
</dbReference>
<feature type="binding site" evidence="18 20">
    <location>
        <position position="744"/>
    </location>
    <ligand>
        <name>ATP</name>
        <dbReference type="ChEBI" id="CHEBI:30616"/>
    </ligand>
</feature>
<dbReference type="FunFam" id="1.10.510.10:FF:000019">
    <property type="entry name" value="Ephrin type-A receptor 5"/>
    <property type="match status" value="1"/>
</dbReference>
<keyword evidence="9 18" id="KW-0547">Nucleotide-binding</keyword>
<evidence type="ECO:0000256" key="3">
    <source>
        <dbReference type="ARBA" id="ARBA00022475"/>
    </source>
</evidence>
<keyword evidence="28" id="KW-1185">Reference proteome</keyword>
<dbReference type="InterPro" id="IPR050449">
    <property type="entry name" value="Ephrin_rcpt_TKs"/>
</dbReference>
<dbReference type="InterPro" id="IPR020635">
    <property type="entry name" value="Tyr_kinase_cat_dom"/>
</dbReference>